<reference evidence="2 3" key="1">
    <citation type="submission" date="2015-03" db="EMBL/GenBank/DDBJ databases">
        <authorList>
            <consortium name="Pathogen Informatics"/>
            <person name="Murphy D."/>
        </authorList>
    </citation>
    <scope>NUCLEOTIDE SEQUENCE [LARGE SCALE GENOMIC DNA]</scope>
    <source>
        <strain evidence="2 3">IP08791</strain>
    </source>
</reference>
<dbReference type="Proteomes" id="UP000041595">
    <property type="component" value="Unassembled WGS sequence"/>
</dbReference>
<gene>
    <name evidence="1" type="ORF">ERS137965_00591</name>
    <name evidence="2" type="ORF">ERS137966_01263</name>
</gene>
<dbReference type="EMBL" id="CQEJ01000003">
    <property type="protein sequence ID" value="CNK62252.1"/>
    <property type="molecule type" value="Genomic_DNA"/>
</dbReference>
<accession>A0A0T9T528</accession>
<evidence type="ECO:0000313" key="2">
    <source>
        <dbReference type="EMBL" id="CNK78639.1"/>
    </source>
</evidence>
<proteinExistence type="predicted"/>
<reference evidence="1 4" key="2">
    <citation type="submission" date="2015-03" db="EMBL/GenBank/DDBJ databases">
        <authorList>
            <person name="Murphy D."/>
        </authorList>
    </citation>
    <scope>NUCLEOTIDE SEQUENCE [LARGE SCALE GENOMIC DNA]</scope>
    <source>
        <strain evidence="1 4">IP06005</strain>
    </source>
</reference>
<dbReference type="Proteomes" id="UP000038647">
    <property type="component" value="Unassembled WGS sequence"/>
</dbReference>
<evidence type="ECO:0000313" key="3">
    <source>
        <dbReference type="Proteomes" id="UP000038647"/>
    </source>
</evidence>
<evidence type="ECO:0000313" key="4">
    <source>
        <dbReference type="Proteomes" id="UP000041595"/>
    </source>
</evidence>
<name>A0A0T9T528_YERAL</name>
<dbReference type="EMBL" id="CQEH01000004">
    <property type="protein sequence ID" value="CNK78639.1"/>
    <property type="molecule type" value="Genomic_DNA"/>
</dbReference>
<protein>
    <submittedName>
        <fullName evidence="1">Uncharacterized protein</fullName>
    </submittedName>
</protein>
<keyword evidence="3" id="KW-1185">Reference proteome</keyword>
<dbReference type="AlphaFoldDB" id="A0A0T9T528"/>
<organism evidence="1 4">
    <name type="scientific">Yersinia aldovae</name>
    <dbReference type="NCBI Taxonomy" id="29483"/>
    <lineage>
        <taxon>Bacteria</taxon>
        <taxon>Pseudomonadati</taxon>
        <taxon>Pseudomonadota</taxon>
        <taxon>Gammaproteobacteria</taxon>
        <taxon>Enterobacterales</taxon>
        <taxon>Yersiniaceae</taxon>
        <taxon>Yersinia</taxon>
    </lineage>
</organism>
<evidence type="ECO:0000313" key="1">
    <source>
        <dbReference type="EMBL" id="CNK62252.1"/>
    </source>
</evidence>
<sequence>MSFVFTLTHLSIFASVALKPQKLKNIINIQCIICF</sequence>